<dbReference type="SUPFAM" id="SSF53098">
    <property type="entry name" value="Ribonuclease H-like"/>
    <property type="match status" value="1"/>
</dbReference>
<dbReference type="FunFam" id="3.30.70.270:FF:000003">
    <property type="entry name" value="Transposon Ty3-G Gag-Pol polyprotein"/>
    <property type="match status" value="1"/>
</dbReference>
<gene>
    <name evidence="3" type="ordered locus">LOC_Os12g10060</name>
</gene>
<dbReference type="PANTHER" id="PTHR37984">
    <property type="entry name" value="PROTEIN CBG26694"/>
    <property type="match status" value="1"/>
</dbReference>
<reference evidence="3" key="2">
    <citation type="submission" date="2005-04" db="EMBL/GenBank/DDBJ databases">
        <authorList>
            <person name="Buell C.R."/>
            <person name="Wing R.A."/>
            <person name="McCombie W.A."/>
            <person name="Ouyang S."/>
        </authorList>
    </citation>
    <scope>NUCLEOTIDE SEQUENCE</scope>
</reference>
<reference evidence="3" key="3">
    <citation type="submission" date="2006-01" db="EMBL/GenBank/DDBJ databases">
        <authorList>
            <person name="Buell R."/>
        </authorList>
    </citation>
    <scope>NUCLEOTIDE SEQUENCE</scope>
</reference>
<dbReference type="EMBL" id="DP000011">
    <property type="protein sequence ID" value="ABA96088.2"/>
    <property type="molecule type" value="Genomic_DNA"/>
</dbReference>
<dbReference type="CDD" id="cd01647">
    <property type="entry name" value="RT_LTR"/>
    <property type="match status" value="1"/>
</dbReference>
<proteinExistence type="predicted"/>
<dbReference type="InterPro" id="IPR000477">
    <property type="entry name" value="RT_dom"/>
</dbReference>
<dbReference type="InterPro" id="IPR043502">
    <property type="entry name" value="DNA/RNA_pol_sf"/>
</dbReference>
<sequence>MTFGLKCAGATYQRSMNYIFHDLIVLLVGVYIDDIVVQSKEVNDHIADLTKVFERTRKYGLKMNPTKCAFGVSAGQFLGFIVHERRIEVTQRSINAIKKIQPPEDKKKLQSLIGKELEGKERAIFYLSRRLLDAETSQLVEEYECKNDVLMIYNEKCRELMNNFRLVTLRHVSREQNVEANDLAQGASGYKLMAKDIEVEVATIAADYWSKGHKFILVATDYFTKWVETVPLKKVDSRDAIQFVKEYIIYRFGIPQTITTDQGSIFVSDEFVQFADGMGIKLLNSSPYYAQANGQMKQKI</sequence>
<evidence type="ECO:0000259" key="2">
    <source>
        <dbReference type="PROSITE" id="PS50994"/>
    </source>
</evidence>
<organism evidence="3">
    <name type="scientific">Oryza sativa subsp. japonica</name>
    <name type="common">Rice</name>
    <dbReference type="NCBI Taxonomy" id="39947"/>
    <lineage>
        <taxon>Eukaryota</taxon>
        <taxon>Viridiplantae</taxon>
        <taxon>Streptophyta</taxon>
        <taxon>Embryophyta</taxon>
        <taxon>Tracheophyta</taxon>
        <taxon>Spermatophyta</taxon>
        <taxon>Magnoliopsida</taxon>
        <taxon>Liliopsida</taxon>
        <taxon>Poales</taxon>
        <taxon>Poaceae</taxon>
        <taxon>BOP clade</taxon>
        <taxon>Oryzoideae</taxon>
        <taxon>Oryzeae</taxon>
        <taxon>Oryzinae</taxon>
        <taxon>Oryza</taxon>
        <taxon>Oryza sativa</taxon>
    </lineage>
</organism>
<dbReference type="Gene3D" id="3.30.420.10">
    <property type="entry name" value="Ribonuclease H-like superfamily/Ribonuclease H"/>
    <property type="match status" value="2"/>
</dbReference>
<dbReference type="InterPro" id="IPR002156">
    <property type="entry name" value="RNaseH_domain"/>
</dbReference>
<feature type="domain" description="Reverse transcriptase" evidence="1">
    <location>
        <begin position="1"/>
        <end position="82"/>
    </location>
</feature>
<evidence type="ECO:0000313" key="3">
    <source>
        <dbReference type="EMBL" id="ABA96088.2"/>
    </source>
</evidence>
<dbReference type="Gene3D" id="3.30.70.270">
    <property type="match status" value="1"/>
</dbReference>
<dbReference type="GO" id="GO:0004523">
    <property type="term" value="F:RNA-DNA hybrid ribonuclease activity"/>
    <property type="evidence" value="ECO:0007669"/>
    <property type="project" value="InterPro"/>
</dbReference>
<reference evidence="3" key="1">
    <citation type="journal article" date="2005" name="BMC Biol.">
        <title>The sequence of rice chromosomes 11 and 12, rich in disease resistance genes and recent gene duplications.</title>
        <authorList>
            <consortium name="The rice chromosomes 11 and 12 sequencing consortia"/>
        </authorList>
    </citation>
    <scope>NUCLEOTIDE SEQUENCE [LARGE SCALE GENOMIC DNA]</scope>
</reference>
<dbReference type="PROSITE" id="PS50878">
    <property type="entry name" value="RT_POL"/>
    <property type="match status" value="1"/>
</dbReference>
<dbReference type="InterPro" id="IPR043128">
    <property type="entry name" value="Rev_trsase/Diguanyl_cyclase"/>
</dbReference>
<dbReference type="InterPro" id="IPR036397">
    <property type="entry name" value="RNaseH_sf"/>
</dbReference>
<dbReference type="AlphaFoldDB" id="Q2QWA1"/>
<evidence type="ECO:0000259" key="1">
    <source>
        <dbReference type="PROSITE" id="PS50878"/>
    </source>
</evidence>
<dbReference type="Pfam" id="PF13456">
    <property type="entry name" value="RVT_3"/>
    <property type="match status" value="1"/>
</dbReference>
<accession>Q2QWA1</accession>
<dbReference type="GO" id="GO:0015074">
    <property type="term" value="P:DNA integration"/>
    <property type="evidence" value="ECO:0007669"/>
    <property type="project" value="InterPro"/>
</dbReference>
<protein>
    <submittedName>
        <fullName evidence="3">Retrotransposon protein, putative, unclassified</fullName>
    </submittedName>
</protein>
<dbReference type="PANTHER" id="PTHR37984:SF5">
    <property type="entry name" value="PROTEIN NYNRIN-LIKE"/>
    <property type="match status" value="1"/>
</dbReference>
<feature type="domain" description="Integrase catalytic" evidence="2">
    <location>
        <begin position="185"/>
        <end position="300"/>
    </location>
</feature>
<dbReference type="PROSITE" id="PS50994">
    <property type="entry name" value="INTEGRASE"/>
    <property type="match status" value="1"/>
</dbReference>
<dbReference type="InterPro" id="IPR001584">
    <property type="entry name" value="Integrase_cat-core"/>
</dbReference>
<dbReference type="Pfam" id="PF00078">
    <property type="entry name" value="RVT_1"/>
    <property type="match status" value="1"/>
</dbReference>
<dbReference type="Pfam" id="PF00665">
    <property type="entry name" value="rve"/>
    <property type="match status" value="1"/>
</dbReference>
<dbReference type="SUPFAM" id="SSF56672">
    <property type="entry name" value="DNA/RNA polymerases"/>
    <property type="match status" value="1"/>
</dbReference>
<dbReference type="InterPro" id="IPR050951">
    <property type="entry name" value="Retrovirus_Pol_polyprotein"/>
</dbReference>
<dbReference type="GO" id="GO:0003676">
    <property type="term" value="F:nucleic acid binding"/>
    <property type="evidence" value="ECO:0007669"/>
    <property type="project" value="InterPro"/>
</dbReference>
<name>Q2QWA1_ORYSJ</name>
<dbReference type="InterPro" id="IPR012337">
    <property type="entry name" value="RNaseH-like_sf"/>
</dbReference>